<dbReference type="InterPro" id="IPR036663">
    <property type="entry name" value="Fumarylacetoacetase_C_sf"/>
</dbReference>
<name>A0A563EPL7_9PSEU</name>
<dbReference type="SUPFAM" id="SSF56529">
    <property type="entry name" value="FAH"/>
    <property type="match status" value="1"/>
</dbReference>
<proteinExistence type="predicted"/>
<evidence type="ECO:0000313" key="2">
    <source>
        <dbReference type="Proteomes" id="UP000316639"/>
    </source>
</evidence>
<evidence type="ECO:0000313" key="1">
    <source>
        <dbReference type="EMBL" id="TWP48657.1"/>
    </source>
</evidence>
<protein>
    <recommendedName>
        <fullName evidence="3">2-keto-4-pentenoate hydratase</fullName>
    </recommendedName>
</protein>
<comment type="caution">
    <text evidence="1">The sequence shown here is derived from an EMBL/GenBank/DDBJ whole genome shotgun (WGS) entry which is preliminary data.</text>
</comment>
<dbReference type="GO" id="GO:0003824">
    <property type="term" value="F:catalytic activity"/>
    <property type="evidence" value="ECO:0007669"/>
    <property type="project" value="InterPro"/>
</dbReference>
<dbReference type="RefSeq" id="WP_146355939.1">
    <property type="nucleotide sequence ID" value="NZ_VOBR01000019.1"/>
</dbReference>
<accession>A0A563EPL7</accession>
<dbReference type="Proteomes" id="UP000316639">
    <property type="component" value="Unassembled WGS sequence"/>
</dbReference>
<dbReference type="OrthoDB" id="9792137at2"/>
<sequence length="199" mass="20949">MTSLSTALAAQLENQRAALRRGAWRVGWKIGAGDRERMDGGFVVGHLTSETQLTSGQNHVERRGEQLHAHAAIAVTVGPDLSFSPALEIVDLSGTDEAGKIVADNVFHRAFVLGAPAPQTAEDARILVNGQCLASAPVPSDLVERVASVGWILESVGERLREGDRVLTGAVVQVPVRAGDDVVAEFGRLGRVSLTVSAA</sequence>
<dbReference type="AlphaFoldDB" id="A0A563EPL7"/>
<evidence type="ECO:0008006" key="3">
    <source>
        <dbReference type="Google" id="ProtNLM"/>
    </source>
</evidence>
<dbReference type="EMBL" id="VOBR01000019">
    <property type="protein sequence ID" value="TWP48657.1"/>
    <property type="molecule type" value="Genomic_DNA"/>
</dbReference>
<gene>
    <name evidence="1" type="ORF">FKR81_27420</name>
</gene>
<keyword evidence="2" id="KW-1185">Reference proteome</keyword>
<dbReference type="Gene3D" id="3.90.850.10">
    <property type="entry name" value="Fumarylacetoacetase-like, C-terminal domain"/>
    <property type="match status" value="1"/>
</dbReference>
<reference evidence="1 2" key="1">
    <citation type="submission" date="2019-07" db="EMBL/GenBank/DDBJ databases">
        <title>Lentzea xizangensis sp. nov., isolated from Qinghai-Tibetan Plateau Soils.</title>
        <authorList>
            <person name="Huang J."/>
        </authorList>
    </citation>
    <scope>NUCLEOTIDE SEQUENCE [LARGE SCALE GENOMIC DNA]</scope>
    <source>
        <strain evidence="1 2">FXJ1.1311</strain>
    </source>
</reference>
<organism evidence="1 2">
    <name type="scientific">Lentzea tibetensis</name>
    <dbReference type="NCBI Taxonomy" id="2591470"/>
    <lineage>
        <taxon>Bacteria</taxon>
        <taxon>Bacillati</taxon>
        <taxon>Actinomycetota</taxon>
        <taxon>Actinomycetes</taxon>
        <taxon>Pseudonocardiales</taxon>
        <taxon>Pseudonocardiaceae</taxon>
        <taxon>Lentzea</taxon>
    </lineage>
</organism>